<sequence>MSCLLLRLMFTSKSLSFFKENVKVVDRIFCYSSNDNIDDGRKHILHACCIQICWICLRMGRHLSHLLTHVVLSVLYLLLCNEDARGPNIFITWCLHISQVQACPRCICYCK</sequence>
<reference evidence="1" key="1">
    <citation type="journal article" date="2013" name="Eukaryot. Cell">
        <title>Extremely Reduced Levels of Heterozygosity in the Vertebrate Pathogen Encephalitozoon cuniculi.</title>
        <authorList>
            <person name="Selman M."/>
            <person name="Sak B."/>
            <person name="Kvac M."/>
            <person name="Farinelli L."/>
            <person name="Weiss L.M."/>
            <person name="Corradi N."/>
        </authorList>
    </citation>
    <scope>NUCLEOTIDE SEQUENCE</scope>
</reference>
<name>M1KJW2_ENCCN</name>
<dbReference type="AlphaFoldDB" id="M1KJW2"/>
<gene>
    <name evidence="1" type="ORF">ECU05_0160</name>
</gene>
<organism evidence="1">
    <name type="scientific">Encephalitozoon cuniculi</name>
    <name type="common">Microsporidian parasite</name>
    <dbReference type="NCBI Taxonomy" id="6035"/>
    <lineage>
        <taxon>Eukaryota</taxon>
        <taxon>Fungi</taxon>
        <taxon>Fungi incertae sedis</taxon>
        <taxon>Microsporidia</taxon>
        <taxon>Unikaryonidae</taxon>
        <taxon>Encephalitozoon</taxon>
    </lineage>
</organism>
<accession>M1KJW2</accession>
<evidence type="ECO:0000313" key="1">
    <source>
        <dbReference type="EMBL" id="AGE95491.1"/>
    </source>
</evidence>
<proteinExistence type="predicted"/>
<dbReference type="EMBL" id="KC513607">
    <property type="protein sequence ID" value="AGE95491.1"/>
    <property type="molecule type" value="Genomic_DNA"/>
</dbReference>
<protein>
    <submittedName>
        <fullName evidence="1">Putative aminoacid transporter</fullName>
    </submittedName>
</protein>